<dbReference type="VEuPathDB" id="TrichDB:TVAG_456620"/>
<dbReference type="RefSeq" id="XP_001583013.1">
    <property type="nucleotide sequence ID" value="XM_001582963.1"/>
</dbReference>
<dbReference type="PANTHER" id="PTHR45748:SF7">
    <property type="entry name" value="1-PHOSPHATIDYLINOSITOL 3-PHOSPHATE 5-KINASE-RELATED"/>
    <property type="match status" value="1"/>
</dbReference>
<evidence type="ECO:0000313" key="6">
    <source>
        <dbReference type="Proteomes" id="UP000001542"/>
    </source>
</evidence>
<reference evidence="5" key="1">
    <citation type="submission" date="2006-10" db="EMBL/GenBank/DDBJ databases">
        <authorList>
            <person name="Amadeo P."/>
            <person name="Zhao Q."/>
            <person name="Wortman J."/>
            <person name="Fraser-Liggett C."/>
            <person name="Carlton J."/>
        </authorList>
    </citation>
    <scope>NUCLEOTIDE SEQUENCE</scope>
    <source>
        <strain evidence="5">G3</strain>
    </source>
</reference>
<reference evidence="5" key="2">
    <citation type="journal article" date="2007" name="Science">
        <title>Draft genome sequence of the sexually transmitted pathogen Trichomonas vaginalis.</title>
        <authorList>
            <person name="Carlton J.M."/>
            <person name="Hirt R.P."/>
            <person name="Silva J.C."/>
            <person name="Delcher A.L."/>
            <person name="Schatz M."/>
            <person name="Zhao Q."/>
            <person name="Wortman J.R."/>
            <person name="Bidwell S.L."/>
            <person name="Alsmark U.C.M."/>
            <person name="Besteiro S."/>
            <person name="Sicheritz-Ponten T."/>
            <person name="Noel C.J."/>
            <person name="Dacks J.B."/>
            <person name="Foster P.G."/>
            <person name="Simillion C."/>
            <person name="Van de Peer Y."/>
            <person name="Miranda-Saavedra D."/>
            <person name="Barton G.J."/>
            <person name="Westrop G.D."/>
            <person name="Mueller S."/>
            <person name="Dessi D."/>
            <person name="Fiori P.L."/>
            <person name="Ren Q."/>
            <person name="Paulsen I."/>
            <person name="Zhang H."/>
            <person name="Bastida-Corcuera F.D."/>
            <person name="Simoes-Barbosa A."/>
            <person name="Brown M.T."/>
            <person name="Hayes R.D."/>
            <person name="Mukherjee M."/>
            <person name="Okumura C.Y."/>
            <person name="Schneider R."/>
            <person name="Smith A.J."/>
            <person name="Vanacova S."/>
            <person name="Villalvazo M."/>
            <person name="Haas B.J."/>
            <person name="Pertea M."/>
            <person name="Feldblyum T.V."/>
            <person name="Utterback T.R."/>
            <person name="Shu C.L."/>
            <person name="Osoegawa K."/>
            <person name="de Jong P.J."/>
            <person name="Hrdy I."/>
            <person name="Horvathova L."/>
            <person name="Zubacova Z."/>
            <person name="Dolezal P."/>
            <person name="Malik S.B."/>
            <person name="Logsdon J.M. Jr."/>
            <person name="Henze K."/>
            <person name="Gupta A."/>
            <person name="Wang C.C."/>
            <person name="Dunne R.L."/>
            <person name="Upcroft J.A."/>
            <person name="Upcroft P."/>
            <person name="White O."/>
            <person name="Salzberg S.L."/>
            <person name="Tang P."/>
            <person name="Chiu C.-H."/>
            <person name="Lee Y.-S."/>
            <person name="Embley T.M."/>
            <person name="Coombs G.H."/>
            <person name="Mottram J.C."/>
            <person name="Tachezy J."/>
            <person name="Fraser-Liggett C.M."/>
            <person name="Johnson P.J."/>
        </authorList>
    </citation>
    <scope>NUCLEOTIDE SEQUENCE [LARGE SCALE GENOMIC DNA]</scope>
    <source>
        <strain evidence="5">G3</strain>
    </source>
</reference>
<dbReference type="GO" id="GO:0000285">
    <property type="term" value="F:1-phosphatidylinositol-3-phosphate 5-kinase activity"/>
    <property type="evidence" value="ECO:0000318"/>
    <property type="project" value="GO_Central"/>
</dbReference>
<dbReference type="InterPro" id="IPR002498">
    <property type="entry name" value="PInositol-4-P-4/5-kinase_core"/>
</dbReference>
<dbReference type="OrthoDB" id="158357at2759"/>
<dbReference type="STRING" id="5722.A2DBY6"/>
<dbReference type="PROSITE" id="PS51455">
    <property type="entry name" value="PIPK"/>
    <property type="match status" value="1"/>
</dbReference>
<dbReference type="GO" id="GO:0007033">
    <property type="term" value="P:vacuole organization"/>
    <property type="evidence" value="ECO:0000318"/>
    <property type="project" value="GO_Central"/>
</dbReference>
<evidence type="ECO:0000256" key="3">
    <source>
        <dbReference type="PROSITE-ProRule" id="PRU00781"/>
    </source>
</evidence>
<dbReference type="Pfam" id="PF01504">
    <property type="entry name" value="PIP5K"/>
    <property type="match status" value="2"/>
</dbReference>
<protein>
    <submittedName>
        <fullName evidence="5">Phosphatidylinositol-4-phosphate 5-Kinase family protein</fullName>
    </submittedName>
</protein>
<dbReference type="Gene3D" id="3.30.800.10">
    <property type="entry name" value="Phosphatidylinositol Phosphate Kinase II Beta"/>
    <property type="match status" value="1"/>
</dbReference>
<evidence type="ECO:0000313" key="5">
    <source>
        <dbReference type="EMBL" id="EAY22027.1"/>
    </source>
</evidence>
<keyword evidence="1 3" id="KW-0547">Nucleotide-binding</keyword>
<gene>
    <name evidence="5" type="ORF">TVAG_456620</name>
</gene>
<dbReference type="CDD" id="cd17300">
    <property type="entry name" value="PIPKc_PIKfyve"/>
    <property type="match status" value="1"/>
</dbReference>
<dbReference type="AlphaFoldDB" id="A2DBY6"/>
<accession>A2DBY6</accession>
<evidence type="ECO:0000256" key="2">
    <source>
        <dbReference type="ARBA" id="ARBA00022840"/>
    </source>
</evidence>
<dbReference type="GO" id="GO:0010008">
    <property type="term" value="C:endosome membrane"/>
    <property type="evidence" value="ECO:0000318"/>
    <property type="project" value="GO_Central"/>
</dbReference>
<proteinExistence type="predicted"/>
<sequence length="935" mass="107639">MISEGLISDSFFLNDHRIDSGIANCTISRILINPSIVIVRTAFPDPDFGDNEMLNEIMNTILQLKVQLILSVDQFPPKLLGKCIINEIAVIHNIKQSTIDYFSKFTNIPISDSFISLYSSINLTYKGIFYVASGGFEPNIENQEIIPDQLYKLIKSGKLVPEGQSVANFISTDAIPYGTFILAGCQDIKVKNSLFDLISFVFDQHCFNSITKYIGFTPKEEDKFKNMFPYSLIHFTSPNYSVCTTKLTDIYSDTDLSLNRFFEKSVKHASKEINLFKDKNIENSLFSMQKGIQFRILHQDMSLTFSSYEGIVTENSLLNLILINNEIKTISEPQFFEVSFSSFVRYLFHAKYVPDFIIIHNCNALHICRSPSKVVFDIAKPIPPPHYVDFRGFELNRNSDPNLLKNIGIYANIVHATEVIYAQSLSKCPPESSAPLFSYLNTFLKSFAQKVIANTELPCSLNSTFFTTFFNWYMKMDNISEKLRNVKLPDSVSLFVTTICRTIILRLLWFIDFPHLGEVLSELKDYSDNENKGVLALWLFDKNDGKKPKSPTNSEYLYSFVTLLYYAENTYFFPDIVMLHNVNLNHTKLTSILAFVFACDKFHVHLLNNCPPNYSQYLFNAEMTTTLFSEYLTVFPQLSPKFSIELEEKTPLPWSLTRPMKVQIDLHFPTEFTAMMSLFGYSFDTFCEILKKGKSSITFGGKSNAQFFVTDDGRFLIKTINQSEMSEMNNFLPHYFRYITANPSSLLTRIFSVFTIVVDGNTTYKGILMENLRHGFTSDDVILYDFKGAMRNRFLNENNQSVMLDTNYEKSALDNRIILTLSKKKNVLKQLLQDSHFLASYNIMDYSLVVVLSKSTMKIRLGIVDYFRKYTIDKALETWVKKTPIYEEYKIDPTIISPDNYCERFVNAMEKYFYQSPNEEDIENLDASSIEDENI</sequence>
<dbReference type="Gene3D" id="3.30.810.10">
    <property type="entry name" value="2-Layer Sandwich"/>
    <property type="match status" value="1"/>
</dbReference>
<dbReference type="eggNOG" id="KOG0230">
    <property type="taxonomic scope" value="Eukaryota"/>
</dbReference>
<name>A2DBY6_TRIV3</name>
<dbReference type="GO" id="GO:0005524">
    <property type="term" value="F:ATP binding"/>
    <property type="evidence" value="ECO:0007669"/>
    <property type="project" value="UniProtKB-UniRule"/>
</dbReference>
<evidence type="ECO:0000256" key="1">
    <source>
        <dbReference type="ARBA" id="ARBA00022741"/>
    </source>
</evidence>
<keyword evidence="2 3" id="KW-0067">ATP-binding</keyword>
<dbReference type="VEuPathDB" id="TrichDB:TVAGG3_0264210"/>
<keyword evidence="3" id="KW-0808">Transferase</keyword>
<dbReference type="KEGG" id="tva:5467580"/>
<dbReference type="InParanoid" id="A2DBY6"/>
<dbReference type="InterPro" id="IPR027484">
    <property type="entry name" value="PInositol-4-P-5-kinase_N"/>
</dbReference>
<dbReference type="InterPro" id="IPR027483">
    <property type="entry name" value="PInositol-4-P-4/5-kinase_C_sf"/>
</dbReference>
<dbReference type="GO" id="GO:0046854">
    <property type="term" value="P:phosphatidylinositol phosphate biosynthetic process"/>
    <property type="evidence" value="ECO:0000318"/>
    <property type="project" value="GO_Central"/>
</dbReference>
<dbReference type="EMBL" id="DS113186">
    <property type="protein sequence ID" value="EAY22027.1"/>
    <property type="molecule type" value="Genomic_DNA"/>
</dbReference>
<dbReference type="SMR" id="A2DBY6"/>
<evidence type="ECO:0000259" key="4">
    <source>
        <dbReference type="PROSITE" id="PS51455"/>
    </source>
</evidence>
<keyword evidence="6" id="KW-1185">Reference proteome</keyword>
<dbReference type="PANTHER" id="PTHR45748">
    <property type="entry name" value="1-PHOSPHATIDYLINOSITOL 3-PHOSPHATE 5-KINASE-RELATED"/>
    <property type="match status" value="1"/>
</dbReference>
<dbReference type="Proteomes" id="UP000001542">
    <property type="component" value="Unassembled WGS sequence"/>
</dbReference>
<keyword evidence="3" id="KW-0418">Kinase</keyword>
<organism evidence="5 6">
    <name type="scientific">Trichomonas vaginalis (strain ATCC PRA-98 / G3)</name>
    <dbReference type="NCBI Taxonomy" id="412133"/>
    <lineage>
        <taxon>Eukaryota</taxon>
        <taxon>Metamonada</taxon>
        <taxon>Parabasalia</taxon>
        <taxon>Trichomonadida</taxon>
        <taxon>Trichomonadidae</taxon>
        <taxon>Trichomonas</taxon>
    </lineage>
</organism>
<feature type="domain" description="PIPK" evidence="4">
    <location>
        <begin position="598"/>
        <end position="913"/>
    </location>
</feature>
<dbReference type="SMART" id="SM00330">
    <property type="entry name" value="PIPKc"/>
    <property type="match status" value="1"/>
</dbReference>
<dbReference type="SUPFAM" id="SSF56104">
    <property type="entry name" value="SAICAR synthase-like"/>
    <property type="match status" value="1"/>
</dbReference>
<dbReference type="InterPro" id="IPR044769">
    <property type="entry name" value="PIKfyve_PIPKc"/>
</dbReference>